<dbReference type="InterPro" id="IPR013196">
    <property type="entry name" value="HTH_11"/>
</dbReference>
<dbReference type="InterPro" id="IPR036634">
    <property type="entry name" value="PRD_sf"/>
</dbReference>
<dbReference type="InterPro" id="IPR016152">
    <property type="entry name" value="PTrfase/Anion_transptr"/>
</dbReference>
<dbReference type="Gene3D" id="1.10.10.10">
    <property type="entry name" value="Winged helix-like DNA-binding domain superfamily/Winged helix DNA-binding domain"/>
    <property type="match status" value="1"/>
</dbReference>
<dbReference type="RefSeq" id="WP_136428054.1">
    <property type="nucleotide sequence ID" value="NZ_SSSM01000005.1"/>
</dbReference>
<dbReference type="Pfam" id="PF00359">
    <property type="entry name" value="PTS_EIIA_2"/>
    <property type="match status" value="1"/>
</dbReference>
<accession>A0A4S4FKB7</accession>
<dbReference type="Gene3D" id="3.40.930.10">
    <property type="entry name" value="Mannitol-specific EII, Chain A"/>
    <property type="match status" value="1"/>
</dbReference>
<evidence type="ECO:0000313" key="5">
    <source>
        <dbReference type="Proteomes" id="UP000309133"/>
    </source>
</evidence>
<gene>
    <name evidence="4" type="ORF">E6C64_13740</name>
</gene>
<reference evidence="4 5" key="1">
    <citation type="submission" date="2019-04" db="EMBL/GenBank/DDBJ databases">
        <authorList>
            <person name="Jiang L."/>
        </authorList>
    </citation>
    <scope>NUCLEOTIDE SEQUENCE [LARGE SCALE GENOMIC DNA]</scope>
    <source>
        <strain evidence="4 5">YIM 131853</strain>
    </source>
</reference>
<keyword evidence="5" id="KW-1185">Reference proteome</keyword>
<dbReference type="Pfam" id="PF08279">
    <property type="entry name" value="HTH_11"/>
    <property type="match status" value="1"/>
</dbReference>
<dbReference type="PANTHER" id="PTHR30185">
    <property type="entry name" value="CRYPTIC BETA-GLUCOSIDE BGL OPERON ANTITERMINATOR"/>
    <property type="match status" value="1"/>
</dbReference>
<evidence type="ECO:0000259" key="3">
    <source>
        <dbReference type="PROSITE" id="PS51372"/>
    </source>
</evidence>
<dbReference type="InterPro" id="IPR050661">
    <property type="entry name" value="BglG_antiterminators"/>
</dbReference>
<dbReference type="Gene3D" id="1.10.1790.10">
    <property type="entry name" value="PRD domain"/>
    <property type="match status" value="1"/>
</dbReference>
<dbReference type="SUPFAM" id="SSF63520">
    <property type="entry name" value="PTS-regulatory domain, PRD"/>
    <property type="match status" value="1"/>
</dbReference>
<dbReference type="Pfam" id="PF00874">
    <property type="entry name" value="PRD"/>
    <property type="match status" value="1"/>
</dbReference>
<keyword evidence="1" id="KW-0677">Repeat</keyword>
<evidence type="ECO:0000256" key="1">
    <source>
        <dbReference type="ARBA" id="ARBA00022737"/>
    </source>
</evidence>
<dbReference type="InterPro" id="IPR036388">
    <property type="entry name" value="WH-like_DNA-bd_sf"/>
</dbReference>
<dbReference type="EMBL" id="SSSM01000005">
    <property type="protein sequence ID" value="THG29725.1"/>
    <property type="molecule type" value="Genomic_DNA"/>
</dbReference>
<dbReference type="InterPro" id="IPR002178">
    <property type="entry name" value="PTS_EIIA_type-2_dom"/>
</dbReference>
<feature type="domain" description="PTS EIIA type-2" evidence="2">
    <location>
        <begin position="500"/>
        <end position="643"/>
    </location>
</feature>
<dbReference type="OrthoDB" id="3710983at2"/>
<dbReference type="PANTHER" id="PTHR30185:SF12">
    <property type="entry name" value="TRANSCRIPTIONAL REGULATOR MANR"/>
    <property type="match status" value="1"/>
</dbReference>
<name>A0A4S4FKB7_9MICO</name>
<dbReference type="AlphaFoldDB" id="A0A4S4FKB7"/>
<dbReference type="GO" id="GO:0006355">
    <property type="term" value="P:regulation of DNA-templated transcription"/>
    <property type="evidence" value="ECO:0007669"/>
    <property type="project" value="InterPro"/>
</dbReference>
<dbReference type="SUPFAM" id="SSF55804">
    <property type="entry name" value="Phoshotransferase/anion transport protein"/>
    <property type="match status" value="1"/>
</dbReference>
<protein>
    <submittedName>
        <fullName evidence="4">PRD domain-containing protein</fullName>
    </submittedName>
</protein>
<proteinExistence type="predicted"/>
<dbReference type="Proteomes" id="UP000309133">
    <property type="component" value="Unassembled WGS sequence"/>
</dbReference>
<comment type="caution">
    <text evidence="4">The sequence shown here is derived from an EMBL/GenBank/DDBJ whole genome shotgun (WGS) entry which is preliminary data.</text>
</comment>
<dbReference type="InterPro" id="IPR011608">
    <property type="entry name" value="PRD"/>
</dbReference>
<organism evidence="4 5">
    <name type="scientific">Naasia lichenicola</name>
    <dbReference type="NCBI Taxonomy" id="2565933"/>
    <lineage>
        <taxon>Bacteria</taxon>
        <taxon>Bacillati</taxon>
        <taxon>Actinomycetota</taxon>
        <taxon>Actinomycetes</taxon>
        <taxon>Micrococcales</taxon>
        <taxon>Microbacteriaceae</taxon>
        <taxon>Naasia</taxon>
    </lineage>
</organism>
<dbReference type="PROSITE" id="PS51094">
    <property type="entry name" value="PTS_EIIA_TYPE_2"/>
    <property type="match status" value="1"/>
</dbReference>
<dbReference type="PROSITE" id="PS51372">
    <property type="entry name" value="PRD_2"/>
    <property type="match status" value="1"/>
</dbReference>
<feature type="domain" description="PRD" evidence="3">
    <location>
        <begin position="291"/>
        <end position="397"/>
    </location>
</feature>
<evidence type="ECO:0000313" key="4">
    <source>
        <dbReference type="EMBL" id="THG29725.1"/>
    </source>
</evidence>
<evidence type="ECO:0000259" key="2">
    <source>
        <dbReference type="PROSITE" id="PS51094"/>
    </source>
</evidence>
<sequence length="643" mass="70409">MADKTPMLLEYLAGADRWVAASELADRLGVSTRSVRSYVTAIKSAARPLDVISSSTVGYRLNRDAYAQYAAGARDDASPDKPRERVAYLVTTLTQTTTGVDVHELAAALFVSESTLEGDLRRVRSMARDAGLELVRSGTVVSLDGTEESQRRLISSIFRDETADGLFDVARLQEAFGVGDLSAFKTDVIALLESLGYAVNEFALDGVLLHTAIAVDRSQHGMNRTMESGPESHPSELVVALSPIVERQFGTLLPVGELETLAALLTTRVGTRAIPDATTGAASTPAVDFSPVETRDLAIVREVLHRAQAEYLVDLDDETLLMRLTMHVRNLVTRSRAGISTRNPLARSIKTSYPLTYELAVFVASELQREFEIVISEDEIAFIALHIGSHLERHAAPVDAVTCTIVCPNYHDMADLLRARLEAALGVELRVDHVVTRTDAPASELTGDLVVSTLPWAARPENVVLVQPFLTPGDIESVRTAVARIRRQRRRGRIKDELLLYFDERLFLRNVGAADEKSMIRALGEPMIALGIIDEPYLDGVLERERLSSTAFTETLAVPHSLTMSARRTAIAVALNETPMPWGEGRVNVIALIAFSAEGRAAFQTVFEQFVDVFSDNADVLRLLRSTTDFTSFIEGVVHLIDS</sequence>